<evidence type="ECO:0000313" key="2">
    <source>
        <dbReference type="Proteomes" id="UP000609849"/>
    </source>
</evidence>
<gene>
    <name evidence="1" type="ORF">H8923_11600</name>
</gene>
<dbReference type="InterPro" id="IPR005358">
    <property type="entry name" value="Puta_zinc/iron-chelating_dom"/>
</dbReference>
<keyword evidence="2" id="KW-1185">Reference proteome</keyword>
<organism evidence="1 2">
    <name type="scientific">Romboutsia faecis</name>
    <dbReference type="NCBI Taxonomy" id="2764597"/>
    <lineage>
        <taxon>Bacteria</taxon>
        <taxon>Bacillati</taxon>
        <taxon>Bacillota</taxon>
        <taxon>Clostridia</taxon>
        <taxon>Peptostreptococcales</taxon>
        <taxon>Peptostreptococcaceae</taxon>
        <taxon>Romboutsia</taxon>
    </lineage>
</organism>
<dbReference type="EMBL" id="JACRWE010000005">
    <property type="protein sequence ID" value="MBC5997409.1"/>
    <property type="molecule type" value="Genomic_DNA"/>
</dbReference>
<dbReference type="Pfam" id="PF03692">
    <property type="entry name" value="CxxCxxCC"/>
    <property type="match status" value="1"/>
</dbReference>
<sequence length="243" mass="29255">MTSIKKVDIYKCIDFAHENELFDKLNSIYNTLPSGECTGCGKCCNESVGINLVEFINIYNYLKDKEKLRKESLDRILDYYFLEYIEKRCCPFRDENNRCLIYEVRPLNCRLFGHWKKDDYNKNLDNVTQRNKDYQELMKSKHGFDISDEVVNFKIKYCENFKPKKDYLDKATRLSFSDEIMTLDSRFFANEIIDIEFRDRGIVEYFIESLLHQNVAYNIKLRVSKDEKIRERTINRLKRILIR</sequence>
<comment type="caution">
    <text evidence="1">The sequence shown here is derived from an EMBL/GenBank/DDBJ whole genome shotgun (WGS) entry which is preliminary data.</text>
</comment>
<proteinExistence type="predicted"/>
<protein>
    <submittedName>
        <fullName evidence="1">YkgJ family cysteine cluster protein</fullName>
    </submittedName>
</protein>
<evidence type="ECO:0000313" key="1">
    <source>
        <dbReference type="EMBL" id="MBC5997409.1"/>
    </source>
</evidence>
<dbReference type="RefSeq" id="WP_153971967.1">
    <property type="nucleotide sequence ID" value="NZ_JACRWE010000005.1"/>
</dbReference>
<name>A0ABR7JRA0_9FIRM</name>
<reference evidence="1 2" key="1">
    <citation type="submission" date="2020-08" db="EMBL/GenBank/DDBJ databases">
        <authorList>
            <person name="Liu C."/>
            <person name="Sun Q."/>
        </authorList>
    </citation>
    <scope>NUCLEOTIDE SEQUENCE [LARGE SCALE GENOMIC DNA]</scope>
    <source>
        <strain evidence="1 2">NSJ-18</strain>
    </source>
</reference>
<accession>A0ABR7JRA0</accession>
<dbReference type="Proteomes" id="UP000609849">
    <property type="component" value="Unassembled WGS sequence"/>
</dbReference>